<feature type="region of interest" description="Disordered" evidence="1">
    <location>
        <begin position="45"/>
        <end position="80"/>
    </location>
</feature>
<dbReference type="AlphaFoldDB" id="A0A316V5K5"/>
<dbReference type="PROSITE" id="PS50217">
    <property type="entry name" value="BZIP"/>
    <property type="match status" value="1"/>
</dbReference>
<dbReference type="PROSITE" id="PS00036">
    <property type="entry name" value="BZIP_BASIC"/>
    <property type="match status" value="1"/>
</dbReference>
<dbReference type="OrthoDB" id="10372909at2759"/>
<feature type="compositionally biased region" description="Low complexity" evidence="1">
    <location>
        <begin position="46"/>
        <end position="55"/>
    </location>
</feature>
<evidence type="ECO:0000259" key="2">
    <source>
        <dbReference type="PROSITE" id="PS50217"/>
    </source>
</evidence>
<dbReference type="STRING" id="1280837.A0A316V5K5"/>
<dbReference type="RefSeq" id="XP_025351805.1">
    <property type="nucleotide sequence ID" value="XM_025503106.1"/>
</dbReference>
<evidence type="ECO:0000313" key="4">
    <source>
        <dbReference type="Proteomes" id="UP000245771"/>
    </source>
</evidence>
<dbReference type="GO" id="GO:0003700">
    <property type="term" value="F:DNA-binding transcription factor activity"/>
    <property type="evidence" value="ECO:0007669"/>
    <property type="project" value="InterPro"/>
</dbReference>
<organism evidence="3 4">
    <name type="scientific">Meira miltonrushii</name>
    <dbReference type="NCBI Taxonomy" id="1280837"/>
    <lineage>
        <taxon>Eukaryota</taxon>
        <taxon>Fungi</taxon>
        <taxon>Dikarya</taxon>
        <taxon>Basidiomycota</taxon>
        <taxon>Ustilaginomycotina</taxon>
        <taxon>Exobasidiomycetes</taxon>
        <taxon>Exobasidiales</taxon>
        <taxon>Brachybasidiaceae</taxon>
        <taxon>Meira</taxon>
    </lineage>
</organism>
<feature type="region of interest" description="Disordered" evidence="1">
    <location>
        <begin position="1"/>
        <end position="32"/>
    </location>
</feature>
<dbReference type="GeneID" id="37024887"/>
<keyword evidence="4" id="KW-1185">Reference proteome</keyword>
<evidence type="ECO:0000256" key="1">
    <source>
        <dbReference type="SAM" id="MobiDB-lite"/>
    </source>
</evidence>
<gene>
    <name evidence="3" type="ORF">FA14DRAFT_94769</name>
</gene>
<dbReference type="InParanoid" id="A0A316V5K5"/>
<protein>
    <recommendedName>
        <fullName evidence="2">BZIP domain-containing protein</fullName>
    </recommendedName>
</protein>
<proteinExistence type="predicted"/>
<dbReference type="Pfam" id="PF00170">
    <property type="entry name" value="bZIP_1"/>
    <property type="match status" value="1"/>
</dbReference>
<reference evidence="3 4" key="1">
    <citation type="journal article" date="2018" name="Mol. Biol. Evol.">
        <title>Broad Genomic Sampling Reveals a Smut Pathogenic Ancestry of the Fungal Clade Ustilaginomycotina.</title>
        <authorList>
            <person name="Kijpornyongpan T."/>
            <person name="Mondo S.J."/>
            <person name="Barry K."/>
            <person name="Sandor L."/>
            <person name="Lee J."/>
            <person name="Lipzen A."/>
            <person name="Pangilinan J."/>
            <person name="LaButti K."/>
            <person name="Hainaut M."/>
            <person name="Henrissat B."/>
            <person name="Grigoriev I.V."/>
            <person name="Spatafora J.W."/>
            <person name="Aime M.C."/>
        </authorList>
    </citation>
    <scope>NUCLEOTIDE SEQUENCE [LARGE SCALE GENOMIC DNA]</scope>
    <source>
        <strain evidence="3 4">MCA 3882</strain>
    </source>
</reference>
<feature type="compositionally biased region" description="Low complexity" evidence="1">
    <location>
        <begin position="16"/>
        <end position="25"/>
    </location>
</feature>
<dbReference type="SUPFAM" id="SSF57959">
    <property type="entry name" value="Leucine zipper domain"/>
    <property type="match status" value="1"/>
</dbReference>
<dbReference type="InterPro" id="IPR046347">
    <property type="entry name" value="bZIP_sf"/>
</dbReference>
<dbReference type="InterPro" id="IPR004827">
    <property type="entry name" value="bZIP"/>
</dbReference>
<name>A0A316V5K5_9BASI</name>
<dbReference type="Proteomes" id="UP000245771">
    <property type="component" value="Unassembled WGS sequence"/>
</dbReference>
<dbReference type="SMART" id="SM00338">
    <property type="entry name" value="BRLZ"/>
    <property type="match status" value="1"/>
</dbReference>
<sequence length="266" mass="30175">MSYLSPPYTDDDDARSTSSSSNSSTKGYETKLALKLRSVDPERAARLAARAARNRVSAQKSRDRKKKLVSEMEQESNQLRAEKAELEERVRTLEGLVKTLLMNQNLSPTTQMDPFSIAAPRENVLSPTDLLSKFTTKPCNQVSSHQQQSIYDSHACLPAEEVTFNRHDDNHERSNALQRAWILSWLTMSAKALTSLDTCQTDSVKEITMALQHTLKSAAASIQTKDHKLRIQRRAPIHQRLRNSARTCSKRRSALHHHHLRPIQCH</sequence>
<dbReference type="EMBL" id="KZ819608">
    <property type="protein sequence ID" value="PWN31503.1"/>
    <property type="molecule type" value="Genomic_DNA"/>
</dbReference>
<dbReference type="Gene3D" id="1.20.5.170">
    <property type="match status" value="1"/>
</dbReference>
<feature type="domain" description="BZIP" evidence="2">
    <location>
        <begin position="44"/>
        <end position="94"/>
    </location>
</feature>
<accession>A0A316V5K5</accession>
<evidence type="ECO:0000313" key="3">
    <source>
        <dbReference type="EMBL" id="PWN31503.1"/>
    </source>
</evidence>